<proteinExistence type="inferred from homology"/>
<dbReference type="InterPro" id="IPR046346">
    <property type="entry name" value="Aminoacid_DH-like_N_sf"/>
</dbReference>
<comment type="pathway">
    <text evidence="1 12">One-carbon metabolism; tetrahydrofolate interconversion.</text>
</comment>
<feature type="binding site" evidence="12">
    <location>
        <position position="238"/>
    </location>
    <ligand>
        <name>NADP(+)</name>
        <dbReference type="ChEBI" id="CHEBI:58349"/>
    </ligand>
</feature>
<dbReference type="InterPro" id="IPR036291">
    <property type="entry name" value="NAD(P)-bd_dom_sf"/>
</dbReference>
<dbReference type="UniPathway" id="UPA00193"/>
<name>A0A564TRW4_9FIRM</name>
<dbReference type="Gene3D" id="3.40.50.720">
    <property type="entry name" value="NAD(P)-binding Rossmann-like Domain"/>
    <property type="match status" value="1"/>
</dbReference>
<evidence type="ECO:0000256" key="2">
    <source>
        <dbReference type="ARBA" id="ARBA00011738"/>
    </source>
</evidence>
<dbReference type="GO" id="GO:0009086">
    <property type="term" value="P:methionine biosynthetic process"/>
    <property type="evidence" value="ECO:0007669"/>
    <property type="project" value="UniProtKB-KW"/>
</dbReference>
<keyword evidence="11 12" id="KW-0511">Multifunctional enzyme</keyword>
<dbReference type="PANTHER" id="PTHR48099">
    <property type="entry name" value="C-1-TETRAHYDROFOLATE SYNTHASE, CYTOPLASMIC-RELATED"/>
    <property type="match status" value="1"/>
</dbReference>
<evidence type="ECO:0000256" key="4">
    <source>
        <dbReference type="ARBA" id="ARBA00022605"/>
    </source>
</evidence>
<dbReference type="PANTHER" id="PTHR48099:SF5">
    <property type="entry name" value="C-1-TETRAHYDROFOLATE SYNTHASE, CYTOPLASMIC"/>
    <property type="match status" value="1"/>
</dbReference>
<dbReference type="GO" id="GO:0004477">
    <property type="term" value="F:methenyltetrahydrofolate cyclohydrolase activity"/>
    <property type="evidence" value="ECO:0007669"/>
    <property type="project" value="UniProtKB-UniRule"/>
</dbReference>
<keyword evidence="8 12" id="KW-0560">Oxidoreductase</keyword>
<comment type="caution">
    <text evidence="12">Lacks conserved residue(s) required for the propagation of feature annotation.</text>
</comment>
<dbReference type="Proteomes" id="UP000406184">
    <property type="component" value="Unassembled WGS sequence"/>
</dbReference>
<keyword evidence="16" id="KW-1185">Reference proteome</keyword>
<dbReference type="SUPFAM" id="SSF53223">
    <property type="entry name" value="Aminoacid dehydrogenase-like, N-terminal domain"/>
    <property type="match status" value="1"/>
</dbReference>
<evidence type="ECO:0000256" key="11">
    <source>
        <dbReference type="ARBA" id="ARBA00023268"/>
    </source>
</evidence>
<evidence type="ECO:0000256" key="9">
    <source>
        <dbReference type="ARBA" id="ARBA00023102"/>
    </source>
</evidence>
<feature type="binding site" evidence="12">
    <location>
        <begin position="172"/>
        <end position="174"/>
    </location>
    <ligand>
        <name>NADP(+)</name>
        <dbReference type="ChEBI" id="CHEBI:58349"/>
    </ligand>
</feature>
<evidence type="ECO:0000256" key="8">
    <source>
        <dbReference type="ARBA" id="ARBA00023002"/>
    </source>
</evidence>
<dbReference type="GO" id="GO:0006164">
    <property type="term" value="P:purine nucleotide biosynthetic process"/>
    <property type="evidence" value="ECO:0007669"/>
    <property type="project" value="UniProtKB-KW"/>
</dbReference>
<comment type="subunit">
    <text evidence="2 12">Homodimer.</text>
</comment>
<evidence type="ECO:0000313" key="15">
    <source>
        <dbReference type="EMBL" id="VUX10007.1"/>
    </source>
</evidence>
<dbReference type="GO" id="GO:0005829">
    <property type="term" value="C:cytosol"/>
    <property type="evidence" value="ECO:0007669"/>
    <property type="project" value="TreeGrafter"/>
</dbReference>
<dbReference type="HAMAP" id="MF_01576">
    <property type="entry name" value="THF_DHG_CYH"/>
    <property type="match status" value="1"/>
</dbReference>
<dbReference type="AlphaFoldDB" id="A0A564TRW4"/>
<keyword evidence="9 12" id="KW-0368">Histidine biosynthesis</keyword>
<comment type="similarity">
    <text evidence="12">Belongs to the tetrahydrofolate dehydrogenase/cyclohydrolase family.</text>
</comment>
<dbReference type="Gene3D" id="3.40.50.10860">
    <property type="entry name" value="Leucine Dehydrogenase, chain A, domain 1"/>
    <property type="match status" value="1"/>
</dbReference>
<dbReference type="GO" id="GO:0000105">
    <property type="term" value="P:L-histidine biosynthetic process"/>
    <property type="evidence" value="ECO:0007669"/>
    <property type="project" value="UniProtKB-KW"/>
</dbReference>
<dbReference type="EMBL" id="CABHMY010000100">
    <property type="protein sequence ID" value="VUX10007.1"/>
    <property type="molecule type" value="Genomic_DNA"/>
</dbReference>
<evidence type="ECO:0000256" key="6">
    <source>
        <dbReference type="ARBA" id="ARBA00022801"/>
    </source>
</evidence>
<evidence type="ECO:0000256" key="12">
    <source>
        <dbReference type="HAMAP-Rule" id="MF_01576"/>
    </source>
</evidence>
<organism evidence="15 16">
    <name type="scientific">Faecalibacterium prausnitzii</name>
    <dbReference type="NCBI Taxonomy" id="853"/>
    <lineage>
        <taxon>Bacteria</taxon>
        <taxon>Bacillati</taxon>
        <taxon>Bacillota</taxon>
        <taxon>Clostridia</taxon>
        <taxon>Eubacteriales</taxon>
        <taxon>Oscillospiraceae</taxon>
        <taxon>Faecalibacterium</taxon>
    </lineage>
</organism>
<dbReference type="InterPro" id="IPR020631">
    <property type="entry name" value="THF_DH/CycHdrlase_NAD-bd_dom"/>
</dbReference>
<keyword evidence="3 12" id="KW-0554">One-carbon metabolism</keyword>
<evidence type="ECO:0000256" key="3">
    <source>
        <dbReference type="ARBA" id="ARBA00022563"/>
    </source>
</evidence>
<dbReference type="EC" id="1.5.1.5" evidence="12"/>
<feature type="domain" description="Tetrahydrofolate dehydrogenase/cyclohydrolase catalytic" evidence="13">
    <location>
        <begin position="12"/>
        <end position="126"/>
    </location>
</feature>
<dbReference type="FunFam" id="3.40.50.720:FF:000006">
    <property type="entry name" value="Bifunctional protein FolD"/>
    <property type="match status" value="1"/>
</dbReference>
<comment type="function">
    <text evidence="12">Catalyzes the oxidation of 5,10-methylenetetrahydrofolate to 5,10-methenyltetrahydrofolate and then the hydrolysis of 5,10-methenyltetrahydrofolate to 10-formyltetrahydrofolate.</text>
</comment>
<dbReference type="Pfam" id="PF02882">
    <property type="entry name" value="THF_DHG_CYH_C"/>
    <property type="match status" value="1"/>
</dbReference>
<evidence type="ECO:0000256" key="1">
    <source>
        <dbReference type="ARBA" id="ARBA00004777"/>
    </source>
</evidence>
<evidence type="ECO:0000313" key="16">
    <source>
        <dbReference type="Proteomes" id="UP000406184"/>
    </source>
</evidence>
<dbReference type="Pfam" id="PF00763">
    <property type="entry name" value="THF_DHG_CYH"/>
    <property type="match status" value="1"/>
</dbReference>
<dbReference type="EC" id="3.5.4.9" evidence="12"/>
<feature type="domain" description="Tetrahydrofolate dehydrogenase/cyclohydrolase NAD(P)-binding" evidence="14">
    <location>
        <begin position="146"/>
        <end position="288"/>
    </location>
</feature>
<accession>A0A564TRW4</accession>
<sequence>MQRKGTYMSTILKGAPVVAAMNEANAARCAALREKGVVPTLAVVRVGARPDDLSYEKGVMARCAKVGVEVKQFLLPADASQEELLRVIAGINADAAIHGCLLFRPLPKQFDDRTIRAALSPEKDIDGITDGSLAGVFTNTAVGYPPCTAQACLEILKFYNIPLSGRRAVVVGRSLVVGKPAAMMLDRENATVTLCNSRTQSLPEVCREADVVVVAMGRMGFIGAEHLRAGQVVVDVGIHVNEEGKLCGDVRFGEAEPVVEAITPVPGGVGTVTTSVLVSHVVEAAEKAAS</sequence>
<evidence type="ECO:0000259" key="13">
    <source>
        <dbReference type="Pfam" id="PF00763"/>
    </source>
</evidence>
<dbReference type="InterPro" id="IPR000672">
    <property type="entry name" value="THF_DH/CycHdrlase"/>
</dbReference>
<keyword evidence="7 12" id="KW-0521">NADP</keyword>
<evidence type="ECO:0000256" key="10">
    <source>
        <dbReference type="ARBA" id="ARBA00023167"/>
    </source>
</evidence>
<protein>
    <recommendedName>
        <fullName evidence="12">Bifunctional protein FolD</fullName>
    </recommendedName>
    <domain>
        <recommendedName>
            <fullName evidence="12">Methylenetetrahydrofolate dehydrogenase</fullName>
            <ecNumber evidence="12">1.5.1.5</ecNumber>
        </recommendedName>
    </domain>
    <domain>
        <recommendedName>
            <fullName evidence="12">Methenyltetrahydrofolate cyclohydrolase</fullName>
            <ecNumber evidence="12">3.5.4.9</ecNumber>
        </recommendedName>
    </domain>
</protein>
<keyword evidence="5 12" id="KW-0658">Purine biosynthesis</keyword>
<evidence type="ECO:0000256" key="7">
    <source>
        <dbReference type="ARBA" id="ARBA00022857"/>
    </source>
</evidence>
<dbReference type="InterPro" id="IPR020630">
    <property type="entry name" value="THF_DH/CycHdrlase_cat_dom"/>
</dbReference>
<dbReference type="CDD" id="cd01080">
    <property type="entry name" value="NAD_bind_m-THF_DH_Cyclohyd"/>
    <property type="match status" value="1"/>
</dbReference>
<dbReference type="PRINTS" id="PR00085">
    <property type="entry name" value="THFDHDRGNASE"/>
</dbReference>
<keyword evidence="10 12" id="KW-0486">Methionine biosynthesis</keyword>
<keyword evidence="4 12" id="KW-0028">Amino-acid biosynthesis</keyword>
<dbReference type="GO" id="GO:0035999">
    <property type="term" value="P:tetrahydrofolate interconversion"/>
    <property type="evidence" value="ECO:0007669"/>
    <property type="project" value="UniProtKB-UniRule"/>
</dbReference>
<evidence type="ECO:0000256" key="5">
    <source>
        <dbReference type="ARBA" id="ARBA00022755"/>
    </source>
</evidence>
<dbReference type="GO" id="GO:0004488">
    <property type="term" value="F:methylenetetrahydrofolate dehydrogenase (NADP+) activity"/>
    <property type="evidence" value="ECO:0007669"/>
    <property type="project" value="UniProtKB-UniRule"/>
</dbReference>
<gene>
    <name evidence="12 15" type="primary">folD</name>
    <name evidence="15" type="ORF">FPPS064S07_00660</name>
</gene>
<comment type="catalytic activity">
    <reaction evidence="12">
        <text>(6R)-5,10-methenyltetrahydrofolate + H2O = (6R)-10-formyltetrahydrofolate + H(+)</text>
        <dbReference type="Rhea" id="RHEA:23700"/>
        <dbReference type="ChEBI" id="CHEBI:15377"/>
        <dbReference type="ChEBI" id="CHEBI:15378"/>
        <dbReference type="ChEBI" id="CHEBI:57455"/>
        <dbReference type="ChEBI" id="CHEBI:195366"/>
        <dbReference type="EC" id="3.5.4.9"/>
    </reaction>
</comment>
<comment type="catalytic activity">
    <reaction evidence="12">
        <text>(6R)-5,10-methylene-5,6,7,8-tetrahydrofolate + NADP(+) = (6R)-5,10-methenyltetrahydrofolate + NADPH</text>
        <dbReference type="Rhea" id="RHEA:22812"/>
        <dbReference type="ChEBI" id="CHEBI:15636"/>
        <dbReference type="ChEBI" id="CHEBI:57455"/>
        <dbReference type="ChEBI" id="CHEBI:57783"/>
        <dbReference type="ChEBI" id="CHEBI:58349"/>
        <dbReference type="EC" id="1.5.1.5"/>
    </reaction>
</comment>
<reference evidence="15 16" key="1">
    <citation type="submission" date="2019-07" db="EMBL/GenBank/DDBJ databases">
        <authorList>
            <person name="Hibberd C M."/>
            <person name="Gehrig L. J."/>
            <person name="Chang H.-W."/>
            <person name="Venkatesh S."/>
        </authorList>
    </citation>
    <scope>NUCLEOTIDE SEQUENCE [LARGE SCALE GENOMIC DNA]</scope>
    <source>
        <strain evidence="15">Faecalibacterium_prausnitzii_JG_BgPS064</strain>
    </source>
</reference>
<keyword evidence="6 12" id="KW-0378">Hydrolase</keyword>
<evidence type="ECO:0000259" key="14">
    <source>
        <dbReference type="Pfam" id="PF02882"/>
    </source>
</evidence>
<dbReference type="SUPFAM" id="SSF51735">
    <property type="entry name" value="NAD(P)-binding Rossmann-fold domains"/>
    <property type="match status" value="1"/>
</dbReference>